<sequence>RRRTQAGCASETGQRNSAQNWLFGTKSPPPFGGKYTYDWLLPPLDFPTTRGPRGRRDWSVRALATAQYTVSVSDLAEKIDVDLDLLTRLLRYCEATSFIAQVDDGSYQSNNVARSLHDPDQRKREGTARGALNLPVWLKSHQYKDPLGIMPTSWLSASGTDKSPYGWLGANPWAMSLA</sequence>
<dbReference type="Proteomes" id="UP001396898">
    <property type="component" value="Unassembled WGS sequence"/>
</dbReference>
<name>A0ABR1T298_9PEZI</name>
<reference evidence="1 2" key="1">
    <citation type="submission" date="2023-01" db="EMBL/GenBank/DDBJ databases">
        <title>Analysis of 21 Apiospora genomes using comparative genomics revels a genus with tremendous synthesis potential of carbohydrate active enzymes and secondary metabolites.</title>
        <authorList>
            <person name="Sorensen T."/>
        </authorList>
    </citation>
    <scope>NUCLEOTIDE SEQUENCE [LARGE SCALE GENOMIC DNA]</scope>
    <source>
        <strain evidence="1 2">CBS 20057</strain>
    </source>
</reference>
<comment type="caution">
    <text evidence="1">The sequence shown here is derived from an EMBL/GenBank/DDBJ whole genome shotgun (WGS) entry which is preliminary data.</text>
</comment>
<evidence type="ECO:0000313" key="1">
    <source>
        <dbReference type="EMBL" id="KAK8040711.1"/>
    </source>
</evidence>
<accession>A0ABR1T298</accession>
<proteinExistence type="predicted"/>
<keyword evidence="2" id="KW-1185">Reference proteome</keyword>
<dbReference type="EMBL" id="JAQQWI010000001">
    <property type="protein sequence ID" value="KAK8040711.1"/>
    <property type="molecule type" value="Genomic_DNA"/>
</dbReference>
<protein>
    <submittedName>
        <fullName evidence="1">O-methyltransferase</fullName>
    </submittedName>
</protein>
<dbReference type="InterPro" id="IPR036388">
    <property type="entry name" value="WH-like_DNA-bd_sf"/>
</dbReference>
<feature type="non-terminal residue" evidence="1">
    <location>
        <position position="1"/>
    </location>
</feature>
<dbReference type="SUPFAM" id="SSF46785">
    <property type="entry name" value="Winged helix' DNA-binding domain"/>
    <property type="match status" value="1"/>
</dbReference>
<gene>
    <name evidence="1" type="ORF">PG991_000499</name>
</gene>
<evidence type="ECO:0000313" key="2">
    <source>
        <dbReference type="Proteomes" id="UP001396898"/>
    </source>
</evidence>
<organism evidence="1 2">
    <name type="scientific">Apiospora marii</name>
    <dbReference type="NCBI Taxonomy" id="335849"/>
    <lineage>
        <taxon>Eukaryota</taxon>
        <taxon>Fungi</taxon>
        <taxon>Dikarya</taxon>
        <taxon>Ascomycota</taxon>
        <taxon>Pezizomycotina</taxon>
        <taxon>Sordariomycetes</taxon>
        <taxon>Xylariomycetidae</taxon>
        <taxon>Amphisphaeriales</taxon>
        <taxon>Apiosporaceae</taxon>
        <taxon>Apiospora</taxon>
    </lineage>
</organism>
<dbReference type="Gene3D" id="1.10.10.10">
    <property type="entry name" value="Winged helix-like DNA-binding domain superfamily/Winged helix DNA-binding domain"/>
    <property type="match status" value="1"/>
</dbReference>
<dbReference type="InterPro" id="IPR036390">
    <property type="entry name" value="WH_DNA-bd_sf"/>
</dbReference>